<dbReference type="GO" id="GO:0005879">
    <property type="term" value="C:axonemal microtubule"/>
    <property type="evidence" value="ECO:0007669"/>
    <property type="project" value="TreeGrafter"/>
</dbReference>
<dbReference type="OrthoDB" id="365640at2759"/>
<comment type="similarity">
    <text evidence="1">Belongs to the FAM154 family.</text>
</comment>
<evidence type="ECO:0000256" key="1">
    <source>
        <dbReference type="ARBA" id="ARBA00008738"/>
    </source>
</evidence>
<evidence type="ECO:0000313" key="3">
    <source>
        <dbReference type="Proteomes" id="UP001152799"/>
    </source>
</evidence>
<protein>
    <recommendedName>
        <fullName evidence="4">Stabilizer of axonemal microtubules 1</fullName>
    </recommendedName>
</protein>
<keyword evidence="3" id="KW-1185">Reference proteome</keyword>
<accession>A0A9N9N2J4</accession>
<dbReference type="EMBL" id="OU892285">
    <property type="protein sequence ID" value="CAG9773647.1"/>
    <property type="molecule type" value="Genomic_DNA"/>
</dbReference>
<sequence>MASCKPCGRLAKDGSSPRHNLTCPPCPCPPCGVPVPGPPPVYPCPPPCTLPIVADGIPKYVVNPCDPNARARPDKGKDNPLCCNVCVPVTVSCPPPAPPKPRRRCKYIQPNRPQSYAPERKYLPPDLKMEDGTIYKKSYIPAIAEKPKQIIPENNLCVGEGKFAEDTINRMSYKPVKIDPACPFYPCEHKLIGEGPMQDLTTNKHDYVPKPFVKPEAVKPFTNLFTSDCPLSDKTVNRMSYMPIDLNKAKVTPFHPTNAIEKPTGKISDKTVNKMSYQPWEPTGPIDKPWAEKPKYQAPKLKMEDNTVNKMSYKPPGHYVECDDDDPDCIECPESVSILPSAQQACRGPKVCCLPCCCPRASF</sequence>
<evidence type="ECO:0000313" key="2">
    <source>
        <dbReference type="EMBL" id="CAG9773647.1"/>
    </source>
</evidence>
<organism evidence="2 3">
    <name type="scientific">Ceutorhynchus assimilis</name>
    <name type="common">cabbage seed weevil</name>
    <dbReference type="NCBI Taxonomy" id="467358"/>
    <lineage>
        <taxon>Eukaryota</taxon>
        <taxon>Metazoa</taxon>
        <taxon>Ecdysozoa</taxon>
        <taxon>Arthropoda</taxon>
        <taxon>Hexapoda</taxon>
        <taxon>Insecta</taxon>
        <taxon>Pterygota</taxon>
        <taxon>Neoptera</taxon>
        <taxon>Endopterygota</taxon>
        <taxon>Coleoptera</taxon>
        <taxon>Polyphaga</taxon>
        <taxon>Cucujiformia</taxon>
        <taxon>Curculionidae</taxon>
        <taxon>Ceutorhynchinae</taxon>
        <taxon>Ceutorhynchus</taxon>
    </lineage>
</organism>
<dbReference type="PANTHER" id="PTHR31516:SF17">
    <property type="entry name" value="STABILIZER OF AXONEMAL MICROTUBULES 2"/>
    <property type="match status" value="1"/>
</dbReference>
<gene>
    <name evidence="2" type="ORF">CEUTPL_LOCUS14035</name>
</gene>
<proteinExistence type="inferred from homology"/>
<reference evidence="2" key="1">
    <citation type="submission" date="2022-01" db="EMBL/GenBank/DDBJ databases">
        <authorList>
            <person name="King R."/>
        </authorList>
    </citation>
    <scope>NUCLEOTIDE SEQUENCE</scope>
</reference>
<name>A0A9N9N2J4_9CUCU</name>
<dbReference type="GO" id="GO:0036126">
    <property type="term" value="C:sperm flagellum"/>
    <property type="evidence" value="ECO:0007669"/>
    <property type="project" value="TreeGrafter"/>
</dbReference>
<dbReference type="GO" id="GO:0008017">
    <property type="term" value="F:microtubule binding"/>
    <property type="evidence" value="ECO:0007669"/>
    <property type="project" value="InterPro"/>
</dbReference>
<evidence type="ECO:0008006" key="4">
    <source>
        <dbReference type="Google" id="ProtNLM"/>
    </source>
</evidence>
<dbReference type="Proteomes" id="UP001152799">
    <property type="component" value="Chromosome 9"/>
</dbReference>
<dbReference type="GO" id="GO:0036064">
    <property type="term" value="C:ciliary basal body"/>
    <property type="evidence" value="ECO:0007669"/>
    <property type="project" value="TreeGrafter"/>
</dbReference>
<dbReference type="InterPro" id="IPR033336">
    <property type="entry name" value="SAXO1/2"/>
</dbReference>
<dbReference type="AlphaFoldDB" id="A0A9N9N2J4"/>
<dbReference type="PANTHER" id="PTHR31516">
    <property type="entry name" value="STABILIZER OF AXONEMAL MICROTUBULES 2"/>
    <property type="match status" value="1"/>
</dbReference>
<dbReference type="GO" id="GO:0005814">
    <property type="term" value="C:centriole"/>
    <property type="evidence" value="ECO:0007669"/>
    <property type="project" value="TreeGrafter"/>
</dbReference>